<feature type="region of interest" description="Disordered" evidence="3">
    <location>
        <begin position="652"/>
        <end position="673"/>
    </location>
</feature>
<dbReference type="GO" id="GO:0045010">
    <property type="term" value="P:actin nucleation"/>
    <property type="evidence" value="ECO:0007669"/>
    <property type="project" value="InterPro"/>
</dbReference>
<feature type="region of interest" description="Disordered" evidence="3">
    <location>
        <begin position="295"/>
        <end position="314"/>
    </location>
</feature>
<evidence type="ECO:0000256" key="2">
    <source>
        <dbReference type="RuleBase" id="RU361260"/>
    </source>
</evidence>
<dbReference type="SMART" id="SM00498">
    <property type="entry name" value="FH2"/>
    <property type="match status" value="1"/>
</dbReference>
<dbReference type="InterPro" id="IPR027643">
    <property type="entry name" value="Formin-like_plant"/>
</dbReference>
<feature type="compositionally biased region" description="Pro residues" evidence="3">
    <location>
        <begin position="206"/>
        <end position="227"/>
    </location>
</feature>
<dbReference type="GO" id="GO:0051015">
    <property type="term" value="F:actin filament binding"/>
    <property type="evidence" value="ECO:0007669"/>
    <property type="project" value="InterPro"/>
</dbReference>
<feature type="non-terminal residue" evidence="6">
    <location>
        <position position="1"/>
    </location>
</feature>
<evidence type="ECO:0000256" key="1">
    <source>
        <dbReference type="ARBA" id="ARBA00025793"/>
    </source>
</evidence>
<dbReference type="Pfam" id="PF02181">
    <property type="entry name" value="FH2"/>
    <property type="match status" value="1"/>
</dbReference>
<dbReference type="SUPFAM" id="SSF101447">
    <property type="entry name" value="Formin homology 2 domain (FH2 domain)"/>
    <property type="match status" value="1"/>
</dbReference>
<feature type="domain" description="FH2" evidence="5">
    <location>
        <begin position="241"/>
        <end position="668"/>
    </location>
</feature>
<evidence type="ECO:0000313" key="6">
    <source>
        <dbReference type="EMBL" id="EPS68939.1"/>
    </source>
</evidence>
<feature type="compositionally biased region" description="Pro residues" evidence="3">
    <location>
        <begin position="163"/>
        <end position="178"/>
    </location>
</feature>
<feature type="compositionally biased region" description="Pro residues" evidence="3">
    <location>
        <begin position="123"/>
        <end position="132"/>
    </location>
</feature>
<evidence type="ECO:0000259" key="5">
    <source>
        <dbReference type="PROSITE" id="PS51444"/>
    </source>
</evidence>
<keyword evidence="4" id="KW-1133">Transmembrane helix</keyword>
<dbReference type="OrthoDB" id="1668162at2759"/>
<organism evidence="6 7">
    <name type="scientific">Genlisea aurea</name>
    <dbReference type="NCBI Taxonomy" id="192259"/>
    <lineage>
        <taxon>Eukaryota</taxon>
        <taxon>Viridiplantae</taxon>
        <taxon>Streptophyta</taxon>
        <taxon>Embryophyta</taxon>
        <taxon>Tracheophyta</taxon>
        <taxon>Spermatophyta</taxon>
        <taxon>Magnoliopsida</taxon>
        <taxon>eudicotyledons</taxon>
        <taxon>Gunneridae</taxon>
        <taxon>Pentapetalae</taxon>
        <taxon>asterids</taxon>
        <taxon>lamiids</taxon>
        <taxon>Lamiales</taxon>
        <taxon>Lentibulariaceae</taxon>
        <taxon>Genlisea</taxon>
    </lineage>
</organism>
<dbReference type="PANTHER" id="PTHR23213">
    <property type="entry name" value="FORMIN-RELATED"/>
    <property type="match status" value="1"/>
</dbReference>
<dbReference type="PANTHER" id="PTHR23213:SF269">
    <property type="entry name" value="FORMIN-LIKE PROTEIN 5"/>
    <property type="match status" value="1"/>
</dbReference>
<comment type="similarity">
    <text evidence="1">Belongs to the formin-like family. Class-I subfamily.</text>
</comment>
<keyword evidence="7" id="KW-1185">Reference proteome</keyword>
<accession>S8CP68</accession>
<feature type="transmembrane region" description="Helical" evidence="4">
    <location>
        <begin position="7"/>
        <end position="30"/>
    </location>
</feature>
<feature type="region of interest" description="Disordered" evidence="3">
    <location>
        <begin position="96"/>
        <end position="247"/>
    </location>
</feature>
<dbReference type="InterPro" id="IPR015425">
    <property type="entry name" value="FH2_Formin"/>
</dbReference>
<dbReference type="Proteomes" id="UP000015453">
    <property type="component" value="Unassembled WGS sequence"/>
</dbReference>
<evidence type="ECO:0000256" key="4">
    <source>
        <dbReference type="SAM" id="Phobius"/>
    </source>
</evidence>
<comment type="caution">
    <text evidence="6">The sequence shown here is derived from an EMBL/GenBank/DDBJ whole genome shotgun (WGS) entry which is preliminary data.</text>
</comment>
<dbReference type="EMBL" id="AUSU01002361">
    <property type="protein sequence ID" value="EPS68939.1"/>
    <property type="molecule type" value="Genomic_DNA"/>
</dbReference>
<sequence>KSSDRTVVVSVAVTAAVILVVALFLCVFGLKCPVFSSRRHGNDERPLLTLSLGDYSTASSRKLIGRSSQAVEEKADDDQPFPMKLSFVRSKVSDASSIGNDADATGSTETFSGMPPGMWDAPVYPPLKPPPGRAELRKPPSAHRASSSDLFRPGNLPAVKSQLPPPPPPPSAVVPPPGRAELRKPPSARRASSSELFLPGNLPAVQPQPLPPPPPPSAVAPPPPLPSRPRRPEASPSTGEGETVASSKAKLKPFFWDKVMANPDHSMVWDQIKSGSFQFDEEIIQNLFGFTSAEKTKNDAKKKESPSQDASPQHIKILDPKKAQNLSILLRALNVTTEEVRHALIEGNELPPELIQSLVRMAPTPQEESKLRLYTGELAHLGPAERFLKAVVDIPFAFKRLESLLFIGTLQEELSMLNHSFAVLEAACSELRKSRLFLKLLEAVLKTGNRMNDGTFRGHAHAFKLDTLLKLSDVKGTDGKTTLLHFVVEEIVRSESSRAAREAGGGGGGGSSGDEADSYEHFRSIGIRAVSGIGDELRDVKEAAVLDVDALTGTVAKLGNEVSKARKFLDSDMKSVAEDDGGFLRVLEGFVESAEADVASAGEEGSRILELVKNTSAYFHGNSGKDEGLRLFVVVRDFLVILDKVCKQVKQEEHHRKRPLSTTEGRRKPSPDIQQLIFPAIVGQRVYDSSSEDES</sequence>
<protein>
    <recommendedName>
        <fullName evidence="2">Formin-like protein</fullName>
    </recommendedName>
</protein>
<feature type="compositionally biased region" description="Basic and acidic residues" evidence="3">
    <location>
        <begin position="295"/>
        <end position="306"/>
    </location>
</feature>
<keyword evidence="4" id="KW-0812">Transmembrane</keyword>
<proteinExistence type="inferred from homology"/>
<keyword evidence="4" id="KW-0472">Membrane</keyword>
<feature type="compositionally biased region" description="Polar residues" evidence="3">
    <location>
        <begin position="96"/>
        <end position="111"/>
    </location>
</feature>
<dbReference type="PROSITE" id="PS51444">
    <property type="entry name" value="FH2"/>
    <property type="match status" value="1"/>
</dbReference>
<dbReference type="AlphaFoldDB" id="S8CP68"/>
<dbReference type="InterPro" id="IPR042201">
    <property type="entry name" value="FH2_Formin_sf"/>
</dbReference>
<evidence type="ECO:0000256" key="3">
    <source>
        <dbReference type="SAM" id="MobiDB-lite"/>
    </source>
</evidence>
<feature type="compositionally biased region" description="Polar residues" evidence="3">
    <location>
        <begin position="235"/>
        <end position="246"/>
    </location>
</feature>
<name>S8CP68_9LAMI</name>
<gene>
    <name evidence="6" type="ORF">M569_05828</name>
</gene>
<evidence type="ECO:0000313" key="7">
    <source>
        <dbReference type="Proteomes" id="UP000015453"/>
    </source>
</evidence>
<reference evidence="6 7" key="1">
    <citation type="journal article" date="2013" name="BMC Genomics">
        <title>The miniature genome of a carnivorous plant Genlisea aurea contains a low number of genes and short non-coding sequences.</title>
        <authorList>
            <person name="Leushkin E.V."/>
            <person name="Sutormin R.A."/>
            <person name="Nabieva E.R."/>
            <person name="Penin A.A."/>
            <person name="Kondrashov A.S."/>
            <person name="Logacheva M.D."/>
        </authorList>
    </citation>
    <scope>NUCLEOTIDE SEQUENCE [LARGE SCALE GENOMIC DNA]</scope>
</reference>
<dbReference type="Gene3D" id="1.20.58.2220">
    <property type="entry name" value="Formin, FH2 domain"/>
    <property type="match status" value="1"/>
</dbReference>